<dbReference type="Proteomes" id="UP000288429">
    <property type="component" value="Unassembled WGS sequence"/>
</dbReference>
<comment type="caution">
    <text evidence="3">The sequence shown here is derived from an EMBL/GenBank/DDBJ whole genome shotgun (WGS) entry which is preliminary data.</text>
</comment>
<dbReference type="EMBL" id="NIZV01000037">
    <property type="protein sequence ID" value="RSM17105.1"/>
    <property type="molecule type" value="Genomic_DNA"/>
</dbReference>
<dbReference type="Pfam" id="PF13450">
    <property type="entry name" value="NAD_binding_8"/>
    <property type="match status" value="1"/>
</dbReference>
<dbReference type="PANTHER" id="PTHR42877">
    <property type="entry name" value="L-ORNITHINE N(5)-MONOOXYGENASE-RELATED"/>
    <property type="match status" value="1"/>
</dbReference>
<dbReference type="SUPFAM" id="SSF51905">
    <property type="entry name" value="FAD/NAD(P)-binding domain"/>
    <property type="match status" value="1"/>
</dbReference>
<sequence>MLVHDYDTPTSLNGKHNGLASEEVPLGEPRRLRVICIGAGATGLNLAYMLPRHLKNIDLLIYEKNEAIGGTWIENRYPGIYQFTWAPNPTWSEFYTSSPEILRYFQDTAEKFDLGEVYQSQPYCDEGAMERRRRHLDVKDPQRNETCPVLCPCSRWK</sequence>
<gene>
    <name evidence="3" type="ORF">CDV31_003998</name>
</gene>
<organism evidence="3 4">
    <name type="scientific">Fusarium ambrosium</name>
    <dbReference type="NCBI Taxonomy" id="131363"/>
    <lineage>
        <taxon>Eukaryota</taxon>
        <taxon>Fungi</taxon>
        <taxon>Dikarya</taxon>
        <taxon>Ascomycota</taxon>
        <taxon>Pezizomycotina</taxon>
        <taxon>Sordariomycetes</taxon>
        <taxon>Hypocreomycetidae</taxon>
        <taxon>Hypocreales</taxon>
        <taxon>Nectriaceae</taxon>
        <taxon>Fusarium</taxon>
        <taxon>Fusarium solani species complex</taxon>
    </lineage>
</organism>
<evidence type="ECO:0000256" key="1">
    <source>
        <dbReference type="ARBA" id="ARBA00010139"/>
    </source>
</evidence>
<feature type="region of interest" description="Disordered" evidence="2">
    <location>
        <begin position="1"/>
        <end position="20"/>
    </location>
</feature>
<protein>
    <recommendedName>
        <fullName evidence="5">FAD/NAD(P)-binding domain-containing protein</fullName>
    </recommendedName>
</protein>
<reference evidence="3 4" key="1">
    <citation type="submission" date="2017-06" db="EMBL/GenBank/DDBJ databases">
        <title>Cmopartive genomic analysis of Ambrosia Fusariam Clade fungi.</title>
        <authorList>
            <person name="Stajich J.E."/>
            <person name="Carrillo J."/>
            <person name="Kijimoto T."/>
            <person name="Eskalen A."/>
            <person name="O'Donnell K."/>
            <person name="Kasson M."/>
        </authorList>
    </citation>
    <scope>NUCLEOTIDE SEQUENCE [LARGE SCALE GENOMIC DNA]</scope>
    <source>
        <strain evidence="3 4">NRRL 20438</strain>
    </source>
</reference>
<dbReference type="Gene3D" id="3.50.50.60">
    <property type="entry name" value="FAD/NAD(P)-binding domain"/>
    <property type="match status" value="1"/>
</dbReference>
<dbReference type="PANTHER" id="PTHR42877:SF8">
    <property type="entry name" value="MONOOXYGENASE"/>
    <property type="match status" value="1"/>
</dbReference>
<accession>A0A428US37</accession>
<evidence type="ECO:0008006" key="5">
    <source>
        <dbReference type="Google" id="ProtNLM"/>
    </source>
</evidence>
<dbReference type="AlphaFoldDB" id="A0A428US37"/>
<proteinExistence type="inferred from homology"/>
<evidence type="ECO:0000256" key="2">
    <source>
        <dbReference type="SAM" id="MobiDB-lite"/>
    </source>
</evidence>
<evidence type="ECO:0000313" key="4">
    <source>
        <dbReference type="Proteomes" id="UP000288429"/>
    </source>
</evidence>
<keyword evidence="4" id="KW-1185">Reference proteome</keyword>
<name>A0A428US37_9HYPO</name>
<dbReference type="InterPro" id="IPR036188">
    <property type="entry name" value="FAD/NAD-bd_sf"/>
</dbReference>
<dbReference type="InterPro" id="IPR051209">
    <property type="entry name" value="FAD-bind_Monooxygenase_sf"/>
</dbReference>
<evidence type="ECO:0000313" key="3">
    <source>
        <dbReference type="EMBL" id="RSM17105.1"/>
    </source>
</evidence>
<comment type="similarity">
    <text evidence="1">Belongs to the FAD-binding monooxygenase family.</text>
</comment>